<organism evidence="2 3">
    <name type="scientific">Thermothielavioides terrestris (strain ATCC 38088 / NRRL 8126)</name>
    <name type="common">Thielavia terrestris</name>
    <dbReference type="NCBI Taxonomy" id="578455"/>
    <lineage>
        <taxon>Eukaryota</taxon>
        <taxon>Fungi</taxon>
        <taxon>Dikarya</taxon>
        <taxon>Ascomycota</taxon>
        <taxon>Pezizomycotina</taxon>
        <taxon>Sordariomycetes</taxon>
        <taxon>Sordariomycetidae</taxon>
        <taxon>Sordariales</taxon>
        <taxon>Chaetomiaceae</taxon>
        <taxon>Thermothielavioides</taxon>
        <taxon>Thermothielavioides terrestris</taxon>
    </lineage>
</organism>
<evidence type="ECO:0000256" key="1">
    <source>
        <dbReference type="SAM" id="MobiDB-lite"/>
    </source>
</evidence>
<feature type="region of interest" description="Disordered" evidence="1">
    <location>
        <begin position="714"/>
        <end position="895"/>
    </location>
</feature>
<gene>
    <name evidence="2" type="ORF">THITE_2059059</name>
</gene>
<evidence type="ECO:0000313" key="3">
    <source>
        <dbReference type="Proteomes" id="UP000008181"/>
    </source>
</evidence>
<feature type="compositionally biased region" description="Polar residues" evidence="1">
    <location>
        <begin position="289"/>
        <end position="302"/>
    </location>
</feature>
<accession>G2RGQ0</accession>
<feature type="region of interest" description="Disordered" evidence="1">
    <location>
        <begin position="168"/>
        <end position="221"/>
    </location>
</feature>
<feature type="region of interest" description="Disordered" evidence="1">
    <location>
        <begin position="1049"/>
        <end position="1081"/>
    </location>
</feature>
<dbReference type="EMBL" id="CP003014">
    <property type="protein sequence ID" value="AEO71082.1"/>
    <property type="molecule type" value="Genomic_DNA"/>
</dbReference>
<dbReference type="AlphaFoldDB" id="G2RGQ0"/>
<feature type="region of interest" description="Disordered" evidence="1">
    <location>
        <begin position="93"/>
        <end position="135"/>
    </location>
</feature>
<dbReference type="eggNOG" id="ENOG502SYKX">
    <property type="taxonomic scope" value="Eukaryota"/>
</dbReference>
<dbReference type="KEGG" id="ttt:THITE_2059059"/>
<feature type="compositionally biased region" description="Basic and acidic residues" evidence="1">
    <location>
        <begin position="1049"/>
        <end position="1065"/>
    </location>
</feature>
<evidence type="ECO:0000313" key="2">
    <source>
        <dbReference type="EMBL" id="AEO71082.1"/>
    </source>
</evidence>
<keyword evidence="3" id="KW-1185">Reference proteome</keyword>
<feature type="region of interest" description="Disordered" evidence="1">
    <location>
        <begin position="560"/>
        <end position="676"/>
    </location>
</feature>
<dbReference type="STRING" id="578455.G2RGQ0"/>
<feature type="compositionally biased region" description="Basic and acidic residues" evidence="1">
    <location>
        <begin position="570"/>
        <end position="593"/>
    </location>
</feature>
<protein>
    <recommendedName>
        <fullName evidence="4">Protamine P1</fullName>
    </recommendedName>
</protein>
<reference evidence="2 3" key="1">
    <citation type="journal article" date="2011" name="Nat. Biotechnol.">
        <title>Comparative genomic analysis of the thermophilic biomass-degrading fungi Myceliophthora thermophila and Thielavia terrestris.</title>
        <authorList>
            <person name="Berka R.M."/>
            <person name="Grigoriev I.V."/>
            <person name="Otillar R."/>
            <person name="Salamov A."/>
            <person name="Grimwood J."/>
            <person name="Reid I."/>
            <person name="Ishmael N."/>
            <person name="John T."/>
            <person name="Darmond C."/>
            <person name="Moisan M.-C."/>
            <person name="Henrissat B."/>
            <person name="Coutinho P.M."/>
            <person name="Lombard V."/>
            <person name="Natvig D.O."/>
            <person name="Lindquist E."/>
            <person name="Schmutz J."/>
            <person name="Lucas S."/>
            <person name="Harris P."/>
            <person name="Powlowski J."/>
            <person name="Bellemare A."/>
            <person name="Taylor D."/>
            <person name="Butler G."/>
            <person name="de Vries R.P."/>
            <person name="Allijn I.E."/>
            <person name="van den Brink J."/>
            <person name="Ushinsky S."/>
            <person name="Storms R."/>
            <person name="Powell A.J."/>
            <person name="Paulsen I.T."/>
            <person name="Elbourne L.D.H."/>
            <person name="Baker S.E."/>
            <person name="Magnuson J."/>
            <person name="LaBoissiere S."/>
            <person name="Clutterbuck A.J."/>
            <person name="Martinez D."/>
            <person name="Wogulis M."/>
            <person name="de Leon A.L."/>
            <person name="Rey M.W."/>
            <person name="Tsang A."/>
        </authorList>
    </citation>
    <scope>NUCLEOTIDE SEQUENCE [LARGE SCALE GENOMIC DNA]</scope>
    <source>
        <strain evidence="3">ATCC 38088 / NRRL 8126</strain>
    </source>
</reference>
<feature type="region of interest" description="Disordered" evidence="1">
    <location>
        <begin position="237"/>
        <end position="265"/>
    </location>
</feature>
<feature type="compositionally biased region" description="Basic and acidic residues" evidence="1">
    <location>
        <begin position="732"/>
        <end position="741"/>
    </location>
</feature>
<proteinExistence type="predicted"/>
<feature type="compositionally biased region" description="Acidic residues" evidence="1">
    <location>
        <begin position="1010"/>
        <end position="1024"/>
    </location>
</feature>
<name>G2RGQ0_THETT</name>
<feature type="compositionally biased region" description="Polar residues" evidence="1">
    <location>
        <begin position="644"/>
        <end position="656"/>
    </location>
</feature>
<feature type="compositionally biased region" description="Polar residues" evidence="1">
    <location>
        <begin position="769"/>
        <end position="778"/>
    </location>
</feature>
<feature type="compositionally biased region" description="Low complexity" evidence="1">
    <location>
        <begin position="856"/>
        <end position="875"/>
    </location>
</feature>
<sequence length="1081" mass="116386">MKRRFGSRDQEWLHPQHFHDEPVYCEAPHRPEDVLYSGSDDEAYSSAAERRIRLETQARRFIEGKPVFLLSASLRGPFDRTSGWVNPWRSKSDAAYRTGTTQRRKRPAPQRAAGQNDSSNPCPPLTPESKAAEQPQVLYTPPLYMDDDAFERVRNWRDRVIAETIGVPTSAAQSVPHTEPTSADSRRATQQTIRRQSDITPRTPNDELARTIPPDTTDLSPRAVKLYEQLVLSSRESRLPSAKRMVTNETASKATHAGKSLPSTTRGAQKYLKAANSTPLGAVLEATLSSAPAKTQASSRTDGSFRYRRRDGRGKASSLGRSKLADPPSAPNDPSTPANSVGPIAPTAELEKSESNESTGVRRSAKASRAMSGAGQPVDEVSPGIKAQQAPEGASQCHPPQSIQDAGGQATDQGHGYKHDVVEAASQIDGPTLVPSWSPSNSDHMSMPSFGHFSVEKHSQDVVSSAFGLPRRLLWPKSRRSALGDDLFASGLESSDTPVSKPQELGLECCHTQSTCPPAQQKECPPQTVENITTVRMPSEQNVQTSGQRNQHVFPEVVVRGAEGAANGAAERETTSEAEDEHLQRTEEPHIPPEAESAPADQVEPEQSGVSQRPEAQSPWVTDDSAAITRRPSTSHSQHRSDFHSSPPNATQSPWTKETDLAPGASGSACLAPSSHVPAAKPSLVAVEQAASQSPWARGDSQLQLPATRLFKPLSSPASSHVLPTGNTITHSESRDDDVSMHDSQLYPHRPSTPETRQSGLPTPDFTFSVKSFKQFMTPSPRPAAKRRRISAITDDHLPSTQALVDAAISNPWAAQPPSTNSTKPKSKSKSKPKQKHKRPAKRVSWADQAGEEEPSTPSSTHPSDQPAQPASSGSRPRRAAASPPPSILSTAELPAADQKFGRHFAAVASRRVGTTTLKAVPGRCAPSAGSRLLPSASQQVCASPAVGAMAEAFLRADAEAAGVLACDGFGDGERDGDGDWQRAGDGQRTGDEDGDGDGDGDNMDGGRSEEEEEEETEEEEPQVDDVSAVLQNLDDFIQSWDLDVELAKARTERERESRAHRDVPGTDAGLSGLLDIGVWD</sequence>
<feature type="region of interest" description="Disordered" evidence="1">
    <location>
        <begin position="289"/>
        <end position="415"/>
    </location>
</feature>
<dbReference type="HOGENOM" id="CLU_286072_0_0_1"/>
<dbReference type="OrthoDB" id="5419922at2759"/>
<feature type="compositionally biased region" description="Polar residues" evidence="1">
    <location>
        <begin position="170"/>
        <end position="203"/>
    </location>
</feature>
<dbReference type="Proteomes" id="UP000008181">
    <property type="component" value="Chromosome 6"/>
</dbReference>
<feature type="compositionally biased region" description="Low complexity" evidence="1">
    <location>
        <begin position="560"/>
        <end position="569"/>
    </location>
</feature>
<feature type="compositionally biased region" description="Acidic residues" evidence="1">
    <location>
        <begin position="993"/>
        <end position="1003"/>
    </location>
</feature>
<feature type="compositionally biased region" description="Basic residues" evidence="1">
    <location>
        <begin position="825"/>
        <end position="842"/>
    </location>
</feature>
<feature type="compositionally biased region" description="Basic and acidic residues" evidence="1">
    <location>
        <begin position="972"/>
        <end position="983"/>
    </location>
</feature>
<dbReference type="GeneID" id="11523131"/>
<evidence type="ECO:0008006" key="4">
    <source>
        <dbReference type="Google" id="ProtNLM"/>
    </source>
</evidence>
<feature type="region of interest" description="Disordered" evidence="1">
    <location>
        <begin position="972"/>
        <end position="1031"/>
    </location>
</feature>
<dbReference type="RefSeq" id="XP_003657418.1">
    <property type="nucleotide sequence ID" value="XM_003657370.1"/>
</dbReference>